<evidence type="ECO:0000256" key="1">
    <source>
        <dbReference type="ARBA" id="ARBA00009063"/>
    </source>
</evidence>
<dbReference type="InterPro" id="IPR045242">
    <property type="entry name" value="Syntaxin"/>
</dbReference>
<comment type="similarity">
    <text evidence="1">Belongs to the syntaxin family.</text>
</comment>
<dbReference type="AlphaFoldDB" id="A0AAF1ASW1"/>
<dbReference type="Pfam" id="PF05739">
    <property type="entry name" value="SNARE"/>
    <property type="match status" value="1"/>
</dbReference>
<dbReference type="Pfam" id="PF11416">
    <property type="entry name" value="Syntaxin-5_N"/>
    <property type="match status" value="1"/>
</dbReference>
<dbReference type="GO" id="GO:0031201">
    <property type="term" value="C:SNARE complex"/>
    <property type="evidence" value="ECO:0007669"/>
    <property type="project" value="TreeGrafter"/>
</dbReference>
<proteinExistence type="inferred from homology"/>
<dbReference type="GO" id="GO:0005484">
    <property type="term" value="F:SNAP receptor activity"/>
    <property type="evidence" value="ECO:0007669"/>
    <property type="project" value="InterPro"/>
</dbReference>
<dbReference type="Gene3D" id="1.20.58.70">
    <property type="match status" value="1"/>
</dbReference>
<dbReference type="InterPro" id="IPR006012">
    <property type="entry name" value="Syntaxin/epimorphin_CS"/>
</dbReference>
<dbReference type="PANTHER" id="PTHR19957:SF228">
    <property type="entry name" value="SYNTAXIN-31"/>
    <property type="match status" value="1"/>
</dbReference>
<evidence type="ECO:0000256" key="4">
    <source>
        <dbReference type="SAM" id="Phobius"/>
    </source>
</evidence>
<keyword evidence="4" id="KW-1133">Transmembrane helix</keyword>
<keyword evidence="4" id="KW-0472">Membrane</keyword>
<dbReference type="InterPro" id="IPR010989">
    <property type="entry name" value="SNARE"/>
</dbReference>
<evidence type="ECO:0000259" key="5">
    <source>
        <dbReference type="PROSITE" id="PS50192"/>
    </source>
</evidence>
<organism evidence="6 7">
    <name type="scientific">Daucus carota subsp. sativus</name>
    <name type="common">Carrot</name>
    <dbReference type="NCBI Taxonomy" id="79200"/>
    <lineage>
        <taxon>Eukaryota</taxon>
        <taxon>Viridiplantae</taxon>
        <taxon>Streptophyta</taxon>
        <taxon>Embryophyta</taxon>
        <taxon>Tracheophyta</taxon>
        <taxon>Spermatophyta</taxon>
        <taxon>Magnoliopsida</taxon>
        <taxon>eudicotyledons</taxon>
        <taxon>Gunneridae</taxon>
        <taxon>Pentapetalae</taxon>
        <taxon>asterids</taxon>
        <taxon>campanulids</taxon>
        <taxon>Apiales</taxon>
        <taxon>Apiaceae</taxon>
        <taxon>Apioideae</taxon>
        <taxon>Scandiceae</taxon>
        <taxon>Daucinae</taxon>
        <taxon>Daucus</taxon>
        <taxon>Daucus sect. Daucus</taxon>
    </lineage>
</organism>
<dbReference type="EMBL" id="CP093345">
    <property type="protein sequence ID" value="WOG94033.1"/>
    <property type="molecule type" value="Genomic_DNA"/>
</dbReference>
<keyword evidence="2" id="KW-0813">Transport</keyword>
<dbReference type="SMART" id="SM00397">
    <property type="entry name" value="t_SNARE"/>
    <property type="match status" value="1"/>
</dbReference>
<dbReference type="GO" id="GO:0006906">
    <property type="term" value="P:vesicle fusion"/>
    <property type="evidence" value="ECO:0007669"/>
    <property type="project" value="TreeGrafter"/>
</dbReference>
<sequence length="328" mass="36085">MVSAGLSSCRDRTSEFRSLVETLKKIGGISSAPSGSHIDSTSPNNNNNLTSLNRSEFNKRASRIGFGIHETSLKIGRLEKLAKKSSLFDDPLKEIQELTALISDDIAALNVAVSDLQTVQNMMVADGNYSEDRAVHSTAVFDDLKNKLMGATKQFQDVLTTRTKNIKAHESRKRIFSTNMARENPLRQQPNAIPEPPPWASSSNASGSSQPSELAVDGPSQQMQMSMLQQVAPQQEDHTQSRAVALHNVESTISELSGIFTNLASMVVHQGELAIRIDDNMEETLTNVEGARSSLLKHLNRISSNRGLLIKIFAILIFFLMVFIFFLA</sequence>
<keyword evidence="4" id="KW-0812">Transmembrane</keyword>
<gene>
    <name evidence="6" type="ORF">DCAR_0313323</name>
</gene>
<evidence type="ECO:0000256" key="3">
    <source>
        <dbReference type="SAM" id="MobiDB-lite"/>
    </source>
</evidence>
<dbReference type="PANTHER" id="PTHR19957">
    <property type="entry name" value="SYNTAXIN"/>
    <property type="match status" value="1"/>
</dbReference>
<evidence type="ECO:0000256" key="2">
    <source>
        <dbReference type="ARBA" id="ARBA00022927"/>
    </source>
</evidence>
<feature type="domain" description="T-SNARE coiled-coil homology" evidence="5">
    <location>
        <begin position="236"/>
        <end position="298"/>
    </location>
</feature>
<dbReference type="GO" id="GO:0000139">
    <property type="term" value="C:Golgi membrane"/>
    <property type="evidence" value="ECO:0007669"/>
    <property type="project" value="TreeGrafter"/>
</dbReference>
<dbReference type="GO" id="GO:0000149">
    <property type="term" value="F:SNARE binding"/>
    <property type="evidence" value="ECO:0007669"/>
    <property type="project" value="TreeGrafter"/>
</dbReference>
<feature type="region of interest" description="Disordered" evidence="3">
    <location>
        <begin position="173"/>
        <end position="237"/>
    </location>
</feature>
<dbReference type="PROSITE" id="PS00914">
    <property type="entry name" value="SYNTAXIN"/>
    <property type="match status" value="1"/>
</dbReference>
<reference evidence="6" key="2">
    <citation type="submission" date="2022-03" db="EMBL/GenBank/DDBJ databases">
        <title>Draft title - Genomic analysis of global carrot germplasm unveils the trajectory of domestication and the origin of high carotenoid orange carrot.</title>
        <authorList>
            <person name="Iorizzo M."/>
            <person name="Ellison S."/>
            <person name="Senalik D."/>
            <person name="Macko-Podgorni A."/>
            <person name="Grzebelus D."/>
            <person name="Bostan H."/>
            <person name="Rolling W."/>
            <person name="Curaba J."/>
            <person name="Simon P."/>
        </authorList>
    </citation>
    <scope>NUCLEOTIDE SEQUENCE</scope>
    <source>
        <tissue evidence="6">Leaf</tissue>
    </source>
</reference>
<dbReference type="PROSITE" id="PS50192">
    <property type="entry name" value="T_SNARE"/>
    <property type="match status" value="1"/>
</dbReference>
<feature type="compositionally biased region" description="Low complexity" evidence="3">
    <location>
        <begin position="220"/>
        <end position="230"/>
    </location>
</feature>
<dbReference type="Proteomes" id="UP000077755">
    <property type="component" value="Chromosome 3"/>
</dbReference>
<reference evidence="6" key="1">
    <citation type="journal article" date="2016" name="Nat. Genet.">
        <title>A high-quality carrot genome assembly provides new insights into carotenoid accumulation and asterid genome evolution.</title>
        <authorList>
            <person name="Iorizzo M."/>
            <person name="Ellison S."/>
            <person name="Senalik D."/>
            <person name="Zeng P."/>
            <person name="Satapoomin P."/>
            <person name="Huang J."/>
            <person name="Bowman M."/>
            <person name="Iovene M."/>
            <person name="Sanseverino W."/>
            <person name="Cavagnaro P."/>
            <person name="Yildiz M."/>
            <person name="Macko-Podgorni A."/>
            <person name="Moranska E."/>
            <person name="Grzebelus E."/>
            <person name="Grzebelus D."/>
            <person name="Ashrafi H."/>
            <person name="Zheng Z."/>
            <person name="Cheng S."/>
            <person name="Spooner D."/>
            <person name="Van Deynze A."/>
            <person name="Simon P."/>
        </authorList>
    </citation>
    <scope>NUCLEOTIDE SEQUENCE</scope>
    <source>
        <tissue evidence="6">Leaf</tissue>
    </source>
</reference>
<accession>A0AAF1ASW1</accession>
<evidence type="ECO:0000313" key="7">
    <source>
        <dbReference type="Proteomes" id="UP000077755"/>
    </source>
</evidence>
<name>A0AAF1ASW1_DAUCS</name>
<dbReference type="CDD" id="cd15844">
    <property type="entry name" value="SNARE_syntaxin5"/>
    <property type="match status" value="1"/>
</dbReference>
<dbReference type="GO" id="GO:0048278">
    <property type="term" value="P:vesicle docking"/>
    <property type="evidence" value="ECO:0007669"/>
    <property type="project" value="TreeGrafter"/>
</dbReference>
<protein>
    <recommendedName>
        <fullName evidence="5">t-SNARE coiled-coil homology domain-containing protein</fullName>
    </recommendedName>
</protein>
<feature type="transmembrane region" description="Helical" evidence="4">
    <location>
        <begin position="308"/>
        <end position="327"/>
    </location>
</feature>
<feature type="compositionally biased region" description="Low complexity" evidence="3">
    <location>
        <begin position="200"/>
        <end position="212"/>
    </location>
</feature>
<dbReference type="InterPro" id="IPR021538">
    <property type="entry name" value="Syntaxin-5_N"/>
</dbReference>
<dbReference type="GO" id="GO:0006888">
    <property type="term" value="P:endoplasmic reticulum to Golgi vesicle-mediated transport"/>
    <property type="evidence" value="ECO:0007669"/>
    <property type="project" value="TreeGrafter"/>
</dbReference>
<dbReference type="SUPFAM" id="SSF47661">
    <property type="entry name" value="t-snare proteins"/>
    <property type="match status" value="1"/>
</dbReference>
<dbReference type="InterPro" id="IPR000727">
    <property type="entry name" value="T_SNARE_dom"/>
</dbReference>
<keyword evidence="2" id="KW-0653">Protein transport</keyword>
<dbReference type="GO" id="GO:0006886">
    <property type="term" value="P:intracellular protein transport"/>
    <property type="evidence" value="ECO:0007669"/>
    <property type="project" value="InterPro"/>
</dbReference>
<evidence type="ECO:0000313" key="6">
    <source>
        <dbReference type="EMBL" id="WOG94033.1"/>
    </source>
</evidence>
<feature type="compositionally biased region" description="Polar residues" evidence="3">
    <location>
        <begin position="176"/>
        <end position="191"/>
    </location>
</feature>
<keyword evidence="7" id="KW-1185">Reference proteome</keyword>